<dbReference type="Gene3D" id="2.120.10.30">
    <property type="entry name" value="TolB, C-terminal domain"/>
    <property type="match status" value="1"/>
</dbReference>
<dbReference type="PANTHER" id="PTHR47572:SF5">
    <property type="entry name" value="BLR2277 PROTEIN"/>
    <property type="match status" value="1"/>
</dbReference>
<dbReference type="InterPro" id="IPR013658">
    <property type="entry name" value="SGL"/>
</dbReference>
<evidence type="ECO:0000313" key="3">
    <source>
        <dbReference type="Proteomes" id="UP000294558"/>
    </source>
</evidence>
<dbReference type="AlphaFoldDB" id="A0A4V6Q1V2"/>
<dbReference type="PANTHER" id="PTHR47572">
    <property type="entry name" value="LIPOPROTEIN-RELATED"/>
    <property type="match status" value="1"/>
</dbReference>
<dbReference type="Proteomes" id="UP000294558">
    <property type="component" value="Unassembled WGS sequence"/>
</dbReference>
<evidence type="ECO:0000313" key="2">
    <source>
        <dbReference type="EMBL" id="TDT14898.1"/>
    </source>
</evidence>
<keyword evidence="3" id="KW-1185">Reference proteome</keyword>
<proteinExistence type="predicted"/>
<organism evidence="2 3">
    <name type="scientific">Ilumatobacter fluminis</name>
    <dbReference type="NCBI Taxonomy" id="467091"/>
    <lineage>
        <taxon>Bacteria</taxon>
        <taxon>Bacillati</taxon>
        <taxon>Actinomycetota</taxon>
        <taxon>Acidimicrobiia</taxon>
        <taxon>Acidimicrobiales</taxon>
        <taxon>Ilumatobacteraceae</taxon>
        <taxon>Ilumatobacter</taxon>
    </lineage>
</organism>
<dbReference type="InterPro" id="IPR011042">
    <property type="entry name" value="6-blade_b-propeller_TolB-like"/>
</dbReference>
<dbReference type="Pfam" id="PF08450">
    <property type="entry name" value="SGL"/>
    <property type="match status" value="1"/>
</dbReference>
<evidence type="ECO:0000259" key="1">
    <source>
        <dbReference type="Pfam" id="PF08450"/>
    </source>
</evidence>
<protein>
    <submittedName>
        <fullName evidence="2">Sugar lactone lactonase YvrE</fullName>
    </submittedName>
</protein>
<dbReference type="InterPro" id="IPR051262">
    <property type="entry name" value="SMP-30/CGR1_Lactonase"/>
</dbReference>
<reference evidence="2 3" key="1">
    <citation type="submission" date="2019-03" db="EMBL/GenBank/DDBJ databases">
        <title>Sequencing the genomes of 1000 actinobacteria strains.</title>
        <authorList>
            <person name="Klenk H.-P."/>
        </authorList>
    </citation>
    <scope>NUCLEOTIDE SEQUENCE [LARGE SCALE GENOMIC DNA]</scope>
    <source>
        <strain evidence="2 3">DSM 18936</strain>
    </source>
</reference>
<accession>A0A4V6Q1V2</accession>
<sequence>MDLSELRFVGVGLQRPECVVATSDGTLHVSDWRGGVTRIAADRTQTTVIGRHEAALRPNGIAVDVDGSYLIAHLGDDTGGVFRLHPDGRVEAVVDEVDGRPLPPTNFVHFGPDGRVWVTVSTRRRPRQSAYRSDVADGFIVQLADGVATIVADDLGYTNEARVDPTEQYLYVNETFARRLSRFPITPTGLGTRETIARFGEGTYPDGLEFDQRGGIWVTSIISNRLLRIDAEGEVECVLADADPAEVEEVERRYVANELTSEDLNAARGTILANISSLAFGGPDRRQVYLGCLGGERLATFRSPYPGPASW</sequence>
<dbReference type="EMBL" id="SOAU01000001">
    <property type="protein sequence ID" value="TDT14898.1"/>
    <property type="molecule type" value="Genomic_DNA"/>
</dbReference>
<dbReference type="SUPFAM" id="SSF63829">
    <property type="entry name" value="Calcium-dependent phosphotriesterase"/>
    <property type="match status" value="1"/>
</dbReference>
<feature type="domain" description="SMP-30/Gluconolactonase/LRE-like region" evidence="1">
    <location>
        <begin position="16"/>
        <end position="235"/>
    </location>
</feature>
<name>A0A4V6Q1V2_9ACTN</name>
<comment type="caution">
    <text evidence="2">The sequence shown here is derived from an EMBL/GenBank/DDBJ whole genome shotgun (WGS) entry which is preliminary data.</text>
</comment>
<gene>
    <name evidence="2" type="ORF">BDK89_0457</name>
</gene>